<feature type="transmembrane region" description="Helical" evidence="7">
    <location>
        <begin position="148"/>
        <end position="169"/>
    </location>
</feature>
<comment type="subcellular location">
    <subcellularLocation>
        <location evidence="1">Cell membrane</location>
        <topology evidence="1">Multi-pass membrane protein</topology>
    </subcellularLocation>
</comment>
<evidence type="ECO:0000256" key="2">
    <source>
        <dbReference type="ARBA" id="ARBA00007543"/>
    </source>
</evidence>
<feature type="transmembrane region" description="Helical" evidence="7">
    <location>
        <begin position="222"/>
        <end position="240"/>
    </location>
</feature>
<name>A0ABY3QW77_9BRAD</name>
<dbReference type="PANTHER" id="PTHR43141:SF4">
    <property type="entry name" value="CYTOCHROME BD2 SUBUNIT II"/>
    <property type="match status" value="1"/>
</dbReference>
<keyword evidence="6 7" id="KW-0472">Membrane</keyword>
<evidence type="ECO:0000256" key="3">
    <source>
        <dbReference type="ARBA" id="ARBA00022475"/>
    </source>
</evidence>
<reference evidence="8" key="1">
    <citation type="submission" date="2021-11" db="EMBL/GenBank/DDBJ databases">
        <title>Australian commercial rhizobial inoculants.</title>
        <authorList>
            <person name="Kohlmeier M.G."/>
            <person name="O'Hara G.W."/>
            <person name="Colombi E."/>
            <person name="Ramsay J.P."/>
            <person name="Terpolilli J."/>
        </authorList>
    </citation>
    <scope>NUCLEOTIDE SEQUENCE</scope>
    <source>
        <strain evidence="8">CC829</strain>
    </source>
</reference>
<feature type="transmembrane region" description="Helical" evidence="7">
    <location>
        <begin position="190"/>
        <end position="210"/>
    </location>
</feature>
<dbReference type="EMBL" id="CP088100">
    <property type="protein sequence ID" value="UFW89861.1"/>
    <property type="molecule type" value="Genomic_DNA"/>
</dbReference>
<keyword evidence="3" id="KW-1003">Cell membrane</keyword>
<keyword evidence="4 7" id="KW-0812">Transmembrane</keyword>
<evidence type="ECO:0000256" key="5">
    <source>
        <dbReference type="ARBA" id="ARBA00022989"/>
    </source>
</evidence>
<proteinExistence type="inferred from homology"/>
<feature type="transmembrane region" description="Helical" evidence="7">
    <location>
        <begin position="70"/>
        <end position="96"/>
    </location>
</feature>
<comment type="similarity">
    <text evidence="2">Belongs to the cytochrome ubiquinol oxidase subunit 2 family.</text>
</comment>
<feature type="transmembrane region" description="Helical" evidence="7">
    <location>
        <begin position="108"/>
        <end position="128"/>
    </location>
</feature>
<dbReference type="Pfam" id="PF02322">
    <property type="entry name" value="Cyt_bd_oxida_II"/>
    <property type="match status" value="1"/>
</dbReference>
<protein>
    <submittedName>
        <fullName evidence="8">Cytochrome d ubiquinol oxidase subunit II</fullName>
    </submittedName>
</protein>
<evidence type="ECO:0000256" key="7">
    <source>
        <dbReference type="SAM" id="Phobius"/>
    </source>
</evidence>
<keyword evidence="5 7" id="KW-1133">Transmembrane helix</keyword>
<feature type="transmembrane region" description="Helical" evidence="7">
    <location>
        <begin position="293"/>
        <end position="312"/>
    </location>
</feature>
<gene>
    <name evidence="8" type="primary">cydB</name>
    <name evidence="8" type="ORF">BjapCC829_15580</name>
</gene>
<evidence type="ECO:0000256" key="1">
    <source>
        <dbReference type="ARBA" id="ARBA00004651"/>
    </source>
</evidence>
<accession>A0ABY3QW77</accession>
<evidence type="ECO:0000313" key="8">
    <source>
        <dbReference type="EMBL" id="UFW89861.1"/>
    </source>
</evidence>
<dbReference type="Proteomes" id="UP001430990">
    <property type="component" value="Chromosome"/>
</dbReference>
<evidence type="ECO:0000313" key="9">
    <source>
        <dbReference type="Proteomes" id="UP001430990"/>
    </source>
</evidence>
<keyword evidence="9" id="KW-1185">Reference proteome</keyword>
<evidence type="ECO:0000256" key="4">
    <source>
        <dbReference type="ARBA" id="ARBA00022692"/>
    </source>
</evidence>
<dbReference type="InterPro" id="IPR003317">
    <property type="entry name" value="Cyt-d_oxidase_su2"/>
</dbReference>
<organism evidence="8 9">
    <name type="scientific">Bradyrhizobium barranii</name>
    <dbReference type="NCBI Taxonomy" id="2992140"/>
    <lineage>
        <taxon>Bacteria</taxon>
        <taxon>Pseudomonadati</taxon>
        <taxon>Pseudomonadota</taxon>
        <taxon>Alphaproteobacteria</taxon>
        <taxon>Hyphomicrobiales</taxon>
        <taxon>Nitrobacteraceae</taxon>
        <taxon>Bradyrhizobium</taxon>
    </lineage>
</organism>
<dbReference type="RefSeq" id="WP_063984286.1">
    <property type="nucleotide sequence ID" value="NZ_CP088100.1"/>
</dbReference>
<evidence type="ECO:0000256" key="6">
    <source>
        <dbReference type="ARBA" id="ARBA00023136"/>
    </source>
</evidence>
<feature type="transmembrane region" description="Helical" evidence="7">
    <location>
        <begin position="252"/>
        <end position="273"/>
    </location>
</feature>
<dbReference type="PANTHER" id="PTHR43141">
    <property type="entry name" value="CYTOCHROME BD2 SUBUNIT II"/>
    <property type="match status" value="1"/>
</dbReference>
<sequence length="328" mass="35926">MVMYWVALLAISILIYLLLDGFDLGVGMLFSVAGGESQRDAMLSTVAPVWDGNETWLIVTGVIMWGSFPVVYAMVMSAFYIPVLVMLLGLILRGVAFEFRGKALSSRWVWDVSFVVGSFAASFMQGAMVGALVEGLQFSNGDYTGGTLGWLTAFSALCGIGLCFGYSLLGACWLVRKCDGPVRDTARRQIPPLAIGVLVFLVVVFAYALVEHLPILLRWTDRPYLFVFPVIGAGAAAMLAKSILRHDDYWPFHMVALIFVAAFATLALSFWPYMIPFVVTIDEAAAPHASLAFMFWGAGLFVFPLMLLYVAIGYRVFRGKSAPAADHY</sequence>
<dbReference type="NCBIfam" id="TIGR00203">
    <property type="entry name" value="cydB"/>
    <property type="match status" value="1"/>
</dbReference>